<evidence type="ECO:0000313" key="3">
    <source>
        <dbReference type="Proteomes" id="UP000030697"/>
    </source>
</evidence>
<dbReference type="OrthoDB" id="385061at2759"/>
<reference evidence="2 3" key="1">
    <citation type="submission" date="2013-02" db="EMBL/GenBank/DDBJ databases">
        <title>The Genome Sequence of Plasmodium falciparum UGT5.1.</title>
        <authorList>
            <consortium name="The Broad Institute Genome Sequencing Platform"/>
            <consortium name="The Broad Institute Genome Sequencing Center for Infectious Disease"/>
            <person name="Neafsey D."/>
            <person name="Cheeseman I."/>
            <person name="Volkman S."/>
            <person name="Adams J."/>
            <person name="Walker B."/>
            <person name="Young S.K."/>
            <person name="Zeng Q."/>
            <person name="Gargeya S."/>
            <person name="Fitzgerald M."/>
            <person name="Haas B."/>
            <person name="Abouelleil A."/>
            <person name="Alvarado L."/>
            <person name="Arachchi H.M."/>
            <person name="Berlin A.M."/>
            <person name="Chapman S.B."/>
            <person name="Dewar J."/>
            <person name="Goldberg J."/>
            <person name="Griggs A."/>
            <person name="Gujja S."/>
            <person name="Hansen M."/>
            <person name="Howarth C."/>
            <person name="Imamovic A."/>
            <person name="Larimer J."/>
            <person name="McCowan C."/>
            <person name="Murphy C."/>
            <person name="Neiman D."/>
            <person name="Pearson M."/>
            <person name="Priest M."/>
            <person name="Roberts A."/>
            <person name="Saif S."/>
            <person name="Shea T."/>
            <person name="Sisk P."/>
            <person name="Sykes S."/>
            <person name="Wortman J."/>
            <person name="Nusbaum C."/>
            <person name="Birren B."/>
        </authorList>
    </citation>
    <scope>NUCLEOTIDE SEQUENCE [LARGE SCALE GENOMIC DNA]</scope>
    <source>
        <strain evidence="2 3">UGT5.1</strain>
    </source>
</reference>
<gene>
    <name evidence="2" type="ORF">C923_04661</name>
</gene>
<dbReference type="AlphaFoldDB" id="W7JSW5"/>
<feature type="compositionally biased region" description="Low complexity" evidence="1">
    <location>
        <begin position="46"/>
        <end position="56"/>
    </location>
</feature>
<feature type="compositionally biased region" description="Acidic residues" evidence="1">
    <location>
        <begin position="1"/>
        <end position="10"/>
    </location>
</feature>
<proteinExistence type="predicted"/>
<name>W7JSW5_PLAFA</name>
<organism evidence="2 3">
    <name type="scientific">Plasmodium falciparum UGT5.1</name>
    <dbReference type="NCBI Taxonomy" id="1237627"/>
    <lineage>
        <taxon>Eukaryota</taxon>
        <taxon>Sar</taxon>
        <taxon>Alveolata</taxon>
        <taxon>Apicomplexa</taxon>
        <taxon>Aconoidasida</taxon>
        <taxon>Haemosporida</taxon>
        <taxon>Plasmodiidae</taxon>
        <taxon>Plasmodium</taxon>
        <taxon>Plasmodium (Laverania)</taxon>
    </lineage>
</organism>
<accession>W7JSW5</accession>
<evidence type="ECO:0000313" key="2">
    <source>
        <dbReference type="EMBL" id="EWC74661.1"/>
    </source>
</evidence>
<dbReference type="Proteomes" id="UP000030697">
    <property type="component" value="Unassembled WGS sequence"/>
</dbReference>
<evidence type="ECO:0000256" key="1">
    <source>
        <dbReference type="SAM" id="MobiDB-lite"/>
    </source>
</evidence>
<feature type="compositionally biased region" description="Basic and acidic residues" evidence="1">
    <location>
        <begin position="29"/>
        <end position="45"/>
    </location>
</feature>
<feature type="region of interest" description="Disordered" evidence="1">
    <location>
        <begin position="1"/>
        <end position="56"/>
    </location>
</feature>
<sequence length="295" mass="35312">MYNNEDDSVEENPGNLPSYEDDFLFNTTGKDHEEEVKGKEKKRGDNNNNNNKNYDNNYDYKYDDIYDIITNSIKESEMKNEMKISDININNDNTSTLVINYRKKKRTKLNDSSYYSLKLPKFIDVCLDEFNLVFFFFLWCLQWNNNNNNNNNNNYYYVDDEDSNDEDIFHVKDLLDKYDIEYLSDSDYITTSSNESDDEKNILLKNLEHLETNSFIVEYDNGQHFFFINDKTYMLEQDKEINYLIECTDENIMPIHAKLKNKFYIKSLTKEDKVHPSDLKLQKSHVFYSLNNHKI</sequence>
<dbReference type="EMBL" id="KE124691">
    <property type="protein sequence ID" value="EWC74661.1"/>
    <property type="molecule type" value="Genomic_DNA"/>
</dbReference>
<protein>
    <submittedName>
        <fullName evidence="2">Uncharacterized protein</fullName>
    </submittedName>
</protein>